<dbReference type="InterPro" id="IPR003961">
    <property type="entry name" value="FN3_dom"/>
</dbReference>
<name>A0A1X7U444_AMPQE</name>
<dbReference type="EnsemblMetazoa" id="Aqu2.1.22438_001">
    <property type="protein sequence ID" value="Aqu2.1.22438_001"/>
    <property type="gene ID" value="Aqu2.1.22438"/>
</dbReference>
<dbReference type="SUPFAM" id="SSF49265">
    <property type="entry name" value="Fibronectin type III"/>
    <property type="match status" value="2"/>
</dbReference>
<dbReference type="CDD" id="cd00063">
    <property type="entry name" value="FN3"/>
    <property type="match status" value="3"/>
</dbReference>
<dbReference type="PROSITE" id="PS50853">
    <property type="entry name" value="FN3"/>
    <property type="match status" value="3"/>
</dbReference>
<feature type="domain" description="Fibronectin type-III" evidence="1">
    <location>
        <begin position="120"/>
        <end position="221"/>
    </location>
</feature>
<feature type="domain" description="Fibronectin type-III" evidence="1">
    <location>
        <begin position="22"/>
        <end position="118"/>
    </location>
</feature>
<dbReference type="InterPro" id="IPR013783">
    <property type="entry name" value="Ig-like_fold"/>
</dbReference>
<feature type="domain" description="Fibronectin type-III" evidence="1">
    <location>
        <begin position="225"/>
        <end position="323"/>
    </location>
</feature>
<dbReference type="Gene3D" id="2.60.40.10">
    <property type="entry name" value="Immunoglobulins"/>
    <property type="match status" value="3"/>
</dbReference>
<evidence type="ECO:0000313" key="2">
    <source>
        <dbReference type="EnsemblMetazoa" id="Aqu2.1.22438_001"/>
    </source>
</evidence>
<evidence type="ECO:0000259" key="1">
    <source>
        <dbReference type="PROSITE" id="PS50853"/>
    </source>
</evidence>
<protein>
    <recommendedName>
        <fullName evidence="1">Fibronectin type-III domain-containing protein</fullName>
    </recommendedName>
</protein>
<dbReference type="SMART" id="SM00060">
    <property type="entry name" value="FN3"/>
    <property type="match status" value="3"/>
</dbReference>
<dbReference type="AlphaFoldDB" id="A0A1X7U444"/>
<dbReference type="InterPro" id="IPR036116">
    <property type="entry name" value="FN3_sf"/>
</dbReference>
<organism evidence="2">
    <name type="scientific">Amphimedon queenslandica</name>
    <name type="common">Sponge</name>
    <dbReference type="NCBI Taxonomy" id="400682"/>
    <lineage>
        <taxon>Eukaryota</taxon>
        <taxon>Metazoa</taxon>
        <taxon>Porifera</taxon>
        <taxon>Demospongiae</taxon>
        <taxon>Heteroscleromorpha</taxon>
        <taxon>Haplosclerida</taxon>
        <taxon>Niphatidae</taxon>
        <taxon>Amphimedon</taxon>
    </lineage>
</organism>
<dbReference type="PANTHER" id="PTHR24099">
    <property type="entry name" value="E3 UBIQUITIN-PROTEIN LIGASE TRIM36-RELATED"/>
    <property type="match status" value="1"/>
</dbReference>
<dbReference type="InterPro" id="IPR050617">
    <property type="entry name" value="E3_ligase_FN3/SPRY"/>
</dbReference>
<dbReference type="PANTHER" id="PTHR24099:SF16">
    <property type="entry name" value="E3 UBIQUITIN-PROTEIN LIGASE MIDLINE-1-LIKE ISOFORM X1"/>
    <property type="match status" value="1"/>
</dbReference>
<dbReference type="Pfam" id="PF00041">
    <property type="entry name" value="fn3"/>
    <property type="match status" value="2"/>
</dbReference>
<accession>A0A1X7U444</accession>
<reference evidence="2" key="1">
    <citation type="submission" date="2017-05" db="UniProtKB">
        <authorList>
            <consortium name="EnsemblMetazoa"/>
        </authorList>
    </citation>
    <scope>IDENTIFICATION</scope>
</reference>
<dbReference type="InParanoid" id="A0A1X7U444"/>
<sequence>MELEDEMKEAELYPISSGVSKTPAVVSKPVVDIEGEMMVVSWKDSNNSPGSLVMYEVRIDDSKNVIFPCSLQYMNSLCIGPPKLEPAMIYTIQVRGVNGRGPGEWSEKTIARFKMAPPKRPDKPGVIPSYTDAKISVRIPGLKEANGTPVEKITVQYCEYDNSGNWEAETLTIPKKESQHIHEFVMHDLSPNTRYFFRVILINETGESVPSESVDITTDVPIPGEPTNIRPSSYFTSDMIKIRWNPPIEYPEFVDHYEVQYKRRKDELDSSEEYKVTQTTKLSAKVLNLKSDTWYVFYVKAVNKNGKFGGIARVEAETRWKKAAKAVLSPFAFIGGTLGGPVLGALGEGLFATKNADTKAGSVAGAVGGAVGGCILGTIGAPVIGIACAHYFVHGLPLDSDQSDDEK</sequence>
<proteinExistence type="predicted"/>